<evidence type="ECO:0008006" key="3">
    <source>
        <dbReference type="Google" id="ProtNLM"/>
    </source>
</evidence>
<reference evidence="1 2" key="1">
    <citation type="submission" date="2024-06" db="EMBL/GenBank/DDBJ databases">
        <title>The Natural Products Discovery Center: Release of the First 8490 Sequenced Strains for Exploring Actinobacteria Biosynthetic Diversity.</title>
        <authorList>
            <person name="Kalkreuter E."/>
            <person name="Kautsar S.A."/>
            <person name="Yang D."/>
            <person name="Bader C.D."/>
            <person name="Teijaro C.N."/>
            <person name="Fluegel L."/>
            <person name="Davis C.M."/>
            <person name="Simpson J.R."/>
            <person name="Lauterbach L."/>
            <person name="Steele A.D."/>
            <person name="Gui C."/>
            <person name="Meng S."/>
            <person name="Li G."/>
            <person name="Viehrig K."/>
            <person name="Ye F."/>
            <person name="Su P."/>
            <person name="Kiefer A.F."/>
            <person name="Nichols A."/>
            <person name="Cepeda A.J."/>
            <person name="Yan W."/>
            <person name="Fan B."/>
            <person name="Jiang Y."/>
            <person name="Adhikari A."/>
            <person name="Zheng C.-J."/>
            <person name="Schuster L."/>
            <person name="Cowan T.M."/>
            <person name="Smanski M.J."/>
            <person name="Chevrette M.G."/>
            <person name="De Carvalho L.P.S."/>
            <person name="Shen B."/>
        </authorList>
    </citation>
    <scope>NUCLEOTIDE SEQUENCE [LARGE SCALE GENOMIC DNA]</scope>
    <source>
        <strain evidence="1 2">NPDC000234</strain>
    </source>
</reference>
<evidence type="ECO:0000313" key="1">
    <source>
        <dbReference type="EMBL" id="MER7178727.1"/>
    </source>
</evidence>
<protein>
    <recommendedName>
        <fullName evidence="3">Scramblase</fullName>
    </recommendedName>
</protein>
<sequence>MTEPDLFALEAVVVAQPKRSRWRRYRGPVLAVSTVEGTPLAEVTDTDTDHKHFVLTRTSGEFVVRIEKRSWSDPFEQFGPVRFHFSDGADREAGTAGARGLIKSRQLSLRTERGRRLLLTRQGLSVEWHLTEADPAQSPAPEILGRVTMSTIDPWIGLQQYVVDMAPSLDASERQTVVASVVCLHLIRRPPGEGTAVV</sequence>
<evidence type="ECO:0000313" key="2">
    <source>
        <dbReference type="Proteomes" id="UP001474181"/>
    </source>
</evidence>
<name>A0ABV1WPJ6_9ACTN</name>
<comment type="caution">
    <text evidence="1">The sequence shown here is derived from an EMBL/GenBank/DDBJ whole genome shotgun (WGS) entry which is preliminary data.</text>
</comment>
<organism evidence="1 2">
    <name type="scientific">Streptomyces hyaluromycini</name>
    <dbReference type="NCBI Taxonomy" id="1377993"/>
    <lineage>
        <taxon>Bacteria</taxon>
        <taxon>Bacillati</taxon>
        <taxon>Actinomycetota</taxon>
        <taxon>Actinomycetes</taxon>
        <taxon>Kitasatosporales</taxon>
        <taxon>Streptomycetaceae</taxon>
        <taxon>Streptomyces</taxon>
    </lineage>
</organism>
<keyword evidence="2" id="KW-1185">Reference proteome</keyword>
<dbReference type="RefSeq" id="WP_350777338.1">
    <property type="nucleotide sequence ID" value="NZ_JBEPEK010000018.1"/>
</dbReference>
<dbReference type="Proteomes" id="UP001474181">
    <property type="component" value="Unassembled WGS sequence"/>
</dbReference>
<accession>A0ABV1WPJ6</accession>
<dbReference type="EMBL" id="JBEPEK010000018">
    <property type="protein sequence ID" value="MER7178727.1"/>
    <property type="molecule type" value="Genomic_DNA"/>
</dbReference>
<proteinExistence type="predicted"/>
<gene>
    <name evidence="1" type="ORF">ABT404_04415</name>
</gene>